<organism evidence="8 9">
    <name type="scientific">Heterorhabditis bacteriophora</name>
    <name type="common">Entomopathogenic nematode worm</name>
    <dbReference type="NCBI Taxonomy" id="37862"/>
    <lineage>
        <taxon>Eukaryota</taxon>
        <taxon>Metazoa</taxon>
        <taxon>Ecdysozoa</taxon>
        <taxon>Nematoda</taxon>
        <taxon>Chromadorea</taxon>
        <taxon>Rhabditida</taxon>
        <taxon>Rhabditina</taxon>
        <taxon>Rhabditomorpha</taxon>
        <taxon>Strongyloidea</taxon>
        <taxon>Heterorhabditidae</taxon>
        <taxon>Heterorhabditis</taxon>
    </lineage>
</organism>
<keyword evidence="6" id="KW-0407">Ion channel</keyword>
<dbReference type="Pfam" id="PF01062">
    <property type="entry name" value="Bestrophin"/>
    <property type="match status" value="1"/>
</dbReference>
<evidence type="ECO:0000256" key="6">
    <source>
        <dbReference type="RuleBase" id="RU363126"/>
    </source>
</evidence>
<keyword evidence="6" id="KW-0868">Chloride</keyword>
<protein>
    <recommendedName>
        <fullName evidence="6">Bestrophin homolog</fullName>
    </recommendedName>
</protein>
<evidence type="ECO:0000256" key="3">
    <source>
        <dbReference type="ARBA" id="ARBA00022989"/>
    </source>
</evidence>
<evidence type="ECO:0000256" key="5">
    <source>
        <dbReference type="ARBA" id="ARBA00034769"/>
    </source>
</evidence>
<feature type="region of interest" description="Disordered" evidence="7">
    <location>
        <begin position="202"/>
        <end position="230"/>
    </location>
</feature>
<dbReference type="AlphaFoldDB" id="A0A1I7WTR2"/>
<reference evidence="9" key="1">
    <citation type="submission" date="2016-11" db="UniProtKB">
        <authorList>
            <consortium name="WormBaseParasite"/>
        </authorList>
    </citation>
    <scope>IDENTIFICATION</scope>
</reference>
<keyword evidence="2" id="KW-0812">Transmembrane</keyword>
<dbReference type="Proteomes" id="UP000095283">
    <property type="component" value="Unplaced"/>
</dbReference>
<evidence type="ECO:0000313" key="9">
    <source>
        <dbReference type="WBParaSite" id="Hba_08563"/>
    </source>
</evidence>
<keyword evidence="6" id="KW-0869">Chloride channel</keyword>
<evidence type="ECO:0000256" key="1">
    <source>
        <dbReference type="ARBA" id="ARBA00004370"/>
    </source>
</evidence>
<dbReference type="InterPro" id="IPR000615">
    <property type="entry name" value="Bestrophin"/>
</dbReference>
<dbReference type="GO" id="GO:0005254">
    <property type="term" value="F:chloride channel activity"/>
    <property type="evidence" value="ECO:0007669"/>
    <property type="project" value="UniProtKB-KW"/>
</dbReference>
<keyword evidence="3" id="KW-1133">Transmembrane helix</keyword>
<keyword evidence="8" id="KW-1185">Reference proteome</keyword>
<dbReference type="WBParaSite" id="Hba_08563">
    <property type="protein sequence ID" value="Hba_08563"/>
    <property type="gene ID" value="Hba_08563"/>
</dbReference>
<keyword evidence="4" id="KW-0472">Membrane</keyword>
<dbReference type="InterPro" id="IPR021134">
    <property type="entry name" value="Bestrophin-like"/>
</dbReference>
<evidence type="ECO:0000256" key="4">
    <source>
        <dbReference type="ARBA" id="ARBA00023136"/>
    </source>
</evidence>
<keyword evidence="6" id="KW-0813">Transport</keyword>
<accession>A0A1I7WTR2</accession>
<feature type="compositionally biased region" description="Polar residues" evidence="7">
    <location>
        <begin position="204"/>
        <end position="214"/>
    </location>
</feature>
<name>A0A1I7WTR2_HETBA</name>
<comment type="function">
    <text evidence="6">Forms chloride channels.</text>
</comment>
<proteinExistence type="inferred from homology"/>
<evidence type="ECO:0000256" key="7">
    <source>
        <dbReference type="SAM" id="MobiDB-lite"/>
    </source>
</evidence>
<keyword evidence="6" id="KW-0406">Ion transport</keyword>
<evidence type="ECO:0000256" key="2">
    <source>
        <dbReference type="ARBA" id="ARBA00022692"/>
    </source>
</evidence>
<comment type="subcellular location">
    <subcellularLocation>
        <location evidence="6">Cell membrane</location>
        <topology evidence="6">Multi-pass membrane protein</topology>
    </subcellularLocation>
    <subcellularLocation>
        <location evidence="1">Membrane</location>
    </subcellularLocation>
</comment>
<evidence type="ECO:0000313" key="8">
    <source>
        <dbReference type="Proteomes" id="UP000095283"/>
    </source>
</evidence>
<comment type="similarity">
    <text evidence="5 6">Belongs to the anion channel-forming bestrophin (TC 1.A.46) family. Calcium-sensitive chloride channel subfamily.</text>
</comment>
<dbReference type="PANTHER" id="PTHR10736:SF0">
    <property type="entry name" value="BESTROPHIN HOMOLOG"/>
    <property type="match status" value="1"/>
</dbReference>
<dbReference type="PANTHER" id="PTHR10736">
    <property type="entry name" value="BESTROPHIN"/>
    <property type="match status" value="1"/>
</dbReference>
<keyword evidence="6" id="KW-1003">Cell membrane</keyword>
<dbReference type="GO" id="GO:0034707">
    <property type="term" value="C:chloride channel complex"/>
    <property type="evidence" value="ECO:0007669"/>
    <property type="project" value="UniProtKB-KW"/>
</dbReference>
<dbReference type="GO" id="GO:0005886">
    <property type="term" value="C:plasma membrane"/>
    <property type="evidence" value="ECO:0007669"/>
    <property type="project" value="UniProtKB-SubCell"/>
</dbReference>
<sequence>MINPFGLDDDDFEIDLIIERNLAASVAYSYVDDMYEKLPPLVAINLEALPHTKASAALITKMNPMVGSAAGVQVPYAQQRVLSKEDTEAIKALVVCAFWYHQQPMNLVHRLSKSPSHVEYTAPAPSVEDLSPKQEQSIYHQVRNLTPASSLNVSRQSETLDIKKEVASGLINRAVEDFQLKKAVEQKRDRLKYIIDPVNDDSLDLTQENSNEPTCRPPQSSPYDSMVLNK</sequence>